<protein>
    <submittedName>
        <fullName evidence="2">Predicted Zn-dependent peptidase</fullName>
    </submittedName>
</protein>
<dbReference type="RefSeq" id="WP_073572039.1">
    <property type="nucleotide sequence ID" value="NZ_FRXN01000003.1"/>
</dbReference>
<accession>A0A1M7ZDM9</accession>
<dbReference type="AlphaFoldDB" id="A0A1M7ZDM9"/>
<dbReference type="GO" id="GO:0046872">
    <property type="term" value="F:metal ion binding"/>
    <property type="evidence" value="ECO:0007669"/>
    <property type="project" value="InterPro"/>
</dbReference>
<reference evidence="3" key="1">
    <citation type="submission" date="2016-12" db="EMBL/GenBank/DDBJ databases">
        <authorList>
            <person name="Varghese N."/>
            <person name="Submissions S."/>
        </authorList>
    </citation>
    <scope>NUCLEOTIDE SEQUENCE [LARGE SCALE GENOMIC DNA]</scope>
    <source>
        <strain evidence="3">DSM 25035</strain>
    </source>
</reference>
<dbReference type="EMBL" id="FRXN01000003">
    <property type="protein sequence ID" value="SHO62909.1"/>
    <property type="molecule type" value="Genomic_DNA"/>
</dbReference>
<dbReference type="OrthoDB" id="9811314at2"/>
<feature type="domain" description="Peptidase M16 C-terminal" evidence="1">
    <location>
        <begin position="191"/>
        <end position="356"/>
    </location>
</feature>
<dbReference type="InterPro" id="IPR007863">
    <property type="entry name" value="Peptidase_M16_C"/>
</dbReference>
<sequence length="423" mass="48473">MSLDRSQAPEFQIPEDFQLVQPEKFILQSGAKLYLMPTPNLEAVKIEITGKGQRANLPLSQSLLPSFTLQMMLEGCGKKNSEDIANFLDFHASEISPVVSFGFEGLSLLSTKIHIFEILPILLEIIHSPTFPEEILAKRKSQRKLSIQLEREKTAARAGQLFRQALFGKTHPYGVEVDFHHVDEITQEQMEFYSKNMLWQDLEIFVTGNFDSEEWKSLTTFLEKIPNRPLAESVLIPEPASTLKIEENRPNSVQSSLRLGTFSIPKNHPDYIALTVFNTILGGYFGSRLIKNIREDKGHTYGIYSSLAEIGDSNYWLISADVQKEYTQEVIREIYHEVQQLCTVPISQDELEIVKNYQIGQMLSRFSSSFDLMDRFRAVHYSGLDLSFYEEKLDYLKNFQADDVLAIGQKYFKDKEFIEVIVG</sequence>
<evidence type="ECO:0000313" key="2">
    <source>
        <dbReference type="EMBL" id="SHO62909.1"/>
    </source>
</evidence>
<dbReference type="PANTHER" id="PTHR11851:SF224">
    <property type="entry name" value="PROCESSING PROTEASE"/>
    <property type="match status" value="1"/>
</dbReference>
<dbReference type="STRING" id="1073327.SAMN04488108_2395"/>
<evidence type="ECO:0000313" key="3">
    <source>
        <dbReference type="Proteomes" id="UP000184609"/>
    </source>
</evidence>
<dbReference type="Proteomes" id="UP000184609">
    <property type="component" value="Unassembled WGS sequence"/>
</dbReference>
<proteinExistence type="predicted"/>
<name>A0A1M7ZDM9_9BACT</name>
<gene>
    <name evidence="2" type="ORF">SAMN04488108_2395</name>
</gene>
<organism evidence="2 3">
    <name type="scientific">Algoriphagus zhangzhouensis</name>
    <dbReference type="NCBI Taxonomy" id="1073327"/>
    <lineage>
        <taxon>Bacteria</taxon>
        <taxon>Pseudomonadati</taxon>
        <taxon>Bacteroidota</taxon>
        <taxon>Cytophagia</taxon>
        <taxon>Cytophagales</taxon>
        <taxon>Cyclobacteriaceae</taxon>
        <taxon>Algoriphagus</taxon>
    </lineage>
</organism>
<dbReference type="InterPro" id="IPR011249">
    <property type="entry name" value="Metalloenz_LuxS/M16"/>
</dbReference>
<dbReference type="PANTHER" id="PTHR11851">
    <property type="entry name" value="METALLOPROTEASE"/>
    <property type="match status" value="1"/>
</dbReference>
<evidence type="ECO:0000259" key="1">
    <source>
        <dbReference type="Pfam" id="PF05193"/>
    </source>
</evidence>
<dbReference type="SUPFAM" id="SSF63411">
    <property type="entry name" value="LuxS/MPP-like metallohydrolase"/>
    <property type="match status" value="2"/>
</dbReference>
<dbReference type="InterPro" id="IPR050361">
    <property type="entry name" value="MPP/UQCRC_Complex"/>
</dbReference>
<dbReference type="Gene3D" id="3.30.830.10">
    <property type="entry name" value="Metalloenzyme, LuxS/M16 peptidase-like"/>
    <property type="match status" value="2"/>
</dbReference>
<dbReference type="Pfam" id="PF05193">
    <property type="entry name" value="Peptidase_M16_C"/>
    <property type="match status" value="1"/>
</dbReference>
<keyword evidence="3" id="KW-1185">Reference proteome</keyword>